<dbReference type="Pfam" id="PF00379">
    <property type="entry name" value="Chitin_bind_4"/>
    <property type="match status" value="1"/>
</dbReference>
<dbReference type="InterPro" id="IPR051217">
    <property type="entry name" value="Insect_Cuticle_Struc_Prot"/>
</dbReference>
<protein>
    <submittedName>
        <fullName evidence="3">Pro-resilin-like 112</fullName>
    </submittedName>
</protein>
<dbReference type="GO" id="GO:0031012">
    <property type="term" value="C:extracellular matrix"/>
    <property type="evidence" value="ECO:0007669"/>
    <property type="project" value="TreeGrafter"/>
</dbReference>
<evidence type="ECO:0000256" key="2">
    <source>
        <dbReference type="PROSITE-ProRule" id="PRU00497"/>
    </source>
</evidence>
<dbReference type="GO" id="GO:0005615">
    <property type="term" value="C:extracellular space"/>
    <property type="evidence" value="ECO:0007669"/>
    <property type="project" value="TreeGrafter"/>
</dbReference>
<dbReference type="GO" id="GO:0042302">
    <property type="term" value="F:structural constituent of cuticle"/>
    <property type="evidence" value="ECO:0007669"/>
    <property type="project" value="UniProtKB-UniRule"/>
</dbReference>
<gene>
    <name evidence="3" type="ORF">Hamer_G017945</name>
</gene>
<proteinExistence type="predicted"/>
<accession>A0A8J5N576</accession>
<sequence>MVVVVVVVVGTTLARPSNPYAPPPSDVPAEYQFNYGVKDDYYGNEYSHTEDRSGYSSSGQYQVLLSDGRIQTVEYTVTKDGGFQANVVAKGVKTYA</sequence>
<dbReference type="OrthoDB" id="6425109at2759"/>
<evidence type="ECO:0000256" key="1">
    <source>
        <dbReference type="ARBA" id="ARBA00022460"/>
    </source>
</evidence>
<evidence type="ECO:0000313" key="4">
    <source>
        <dbReference type="Proteomes" id="UP000747542"/>
    </source>
</evidence>
<reference evidence="3" key="1">
    <citation type="journal article" date="2021" name="Sci. Adv.">
        <title>The American lobster genome reveals insights on longevity, neural, and immune adaptations.</title>
        <authorList>
            <person name="Polinski J.M."/>
            <person name="Zimin A.V."/>
            <person name="Clark K.F."/>
            <person name="Kohn A.B."/>
            <person name="Sadowski N."/>
            <person name="Timp W."/>
            <person name="Ptitsyn A."/>
            <person name="Khanna P."/>
            <person name="Romanova D.Y."/>
            <person name="Williams P."/>
            <person name="Greenwood S.J."/>
            <person name="Moroz L.L."/>
            <person name="Walt D.R."/>
            <person name="Bodnar A.G."/>
        </authorList>
    </citation>
    <scope>NUCLEOTIDE SEQUENCE</scope>
    <source>
        <strain evidence="3">GMGI-L3</strain>
    </source>
</reference>
<keyword evidence="4" id="KW-1185">Reference proteome</keyword>
<dbReference type="PANTHER" id="PTHR12236:SF79">
    <property type="entry name" value="CUTICULAR PROTEIN 50CB-RELATED"/>
    <property type="match status" value="1"/>
</dbReference>
<dbReference type="InterPro" id="IPR000618">
    <property type="entry name" value="Insect_cuticle"/>
</dbReference>
<organism evidence="3 4">
    <name type="scientific">Homarus americanus</name>
    <name type="common">American lobster</name>
    <dbReference type="NCBI Taxonomy" id="6706"/>
    <lineage>
        <taxon>Eukaryota</taxon>
        <taxon>Metazoa</taxon>
        <taxon>Ecdysozoa</taxon>
        <taxon>Arthropoda</taxon>
        <taxon>Crustacea</taxon>
        <taxon>Multicrustacea</taxon>
        <taxon>Malacostraca</taxon>
        <taxon>Eumalacostraca</taxon>
        <taxon>Eucarida</taxon>
        <taxon>Decapoda</taxon>
        <taxon>Pleocyemata</taxon>
        <taxon>Astacidea</taxon>
        <taxon>Nephropoidea</taxon>
        <taxon>Nephropidae</taxon>
        <taxon>Homarus</taxon>
    </lineage>
</organism>
<dbReference type="AlphaFoldDB" id="A0A8J5N576"/>
<evidence type="ECO:0000313" key="3">
    <source>
        <dbReference type="EMBL" id="KAG7173661.1"/>
    </source>
</evidence>
<dbReference type="PANTHER" id="PTHR12236">
    <property type="entry name" value="STRUCTURAL CONTITUENT OF CUTICLE"/>
    <property type="match status" value="1"/>
</dbReference>
<dbReference type="Proteomes" id="UP000747542">
    <property type="component" value="Unassembled WGS sequence"/>
</dbReference>
<keyword evidence="1 2" id="KW-0193">Cuticle</keyword>
<comment type="caution">
    <text evidence="3">The sequence shown here is derived from an EMBL/GenBank/DDBJ whole genome shotgun (WGS) entry which is preliminary data.</text>
</comment>
<dbReference type="EMBL" id="JAHLQT010009070">
    <property type="protein sequence ID" value="KAG7173661.1"/>
    <property type="molecule type" value="Genomic_DNA"/>
</dbReference>
<dbReference type="PROSITE" id="PS51155">
    <property type="entry name" value="CHIT_BIND_RR_2"/>
    <property type="match status" value="1"/>
</dbReference>
<name>A0A8J5N576_HOMAM</name>